<reference evidence="2 3" key="1">
    <citation type="journal article" date="2013" name="Proc. Natl. Acad. Sci. U.S.A.">
        <title>Fine-scale variation in meiotic recombination in Mimulus inferred from population shotgun sequencing.</title>
        <authorList>
            <person name="Hellsten U."/>
            <person name="Wright K.M."/>
            <person name="Jenkins J."/>
            <person name="Shu S."/>
            <person name="Yuan Y."/>
            <person name="Wessler S.R."/>
            <person name="Schmutz J."/>
            <person name="Willis J.H."/>
            <person name="Rokhsar D.S."/>
        </authorList>
    </citation>
    <scope>NUCLEOTIDE SEQUENCE [LARGE SCALE GENOMIC DNA]</scope>
    <source>
        <strain evidence="3">cv. DUN x IM62</strain>
    </source>
</reference>
<keyword evidence="3" id="KW-1185">Reference proteome</keyword>
<gene>
    <name evidence="2" type="ORF">MIMGU_mgv1a010856mg</name>
</gene>
<dbReference type="KEGG" id="egt:105967429"/>
<dbReference type="eggNOG" id="ENOG502QPWS">
    <property type="taxonomic scope" value="Eukaryota"/>
</dbReference>
<dbReference type="PANTHER" id="PTHR33133:SF7">
    <property type="entry name" value="F26K24.10 PROTEIN-RELATED"/>
    <property type="match status" value="1"/>
</dbReference>
<dbReference type="OrthoDB" id="1934322at2759"/>
<protein>
    <recommendedName>
        <fullName evidence="4">Transmembrane protein</fullName>
    </recommendedName>
</protein>
<proteinExistence type="predicted"/>
<feature type="transmembrane region" description="Helical" evidence="1">
    <location>
        <begin position="154"/>
        <end position="174"/>
    </location>
</feature>
<keyword evidence="1" id="KW-0472">Membrane</keyword>
<feature type="transmembrane region" description="Helical" evidence="1">
    <location>
        <begin position="238"/>
        <end position="259"/>
    </location>
</feature>
<keyword evidence="1" id="KW-0812">Transmembrane</keyword>
<dbReference type="AlphaFoldDB" id="A0A022QJB5"/>
<sequence length="299" mass="32579">MSSHGHRPSLCGILSETWRITTAQPRHYAALSIFFVLPVTLSPLIYPFLLRTVSVSITQTIVQITVYYLLVLFLGLFAGVSITYATFRGFYGNPARLISSLRSILVSFLPLLGTKLVCLVFLVWAVGGLLIAAYNILLIILLLSGFEKDYCDQYLPVSVFTISVVLVATTYVIWGWCLTAAVVVAESQWGLAALGRCWDLTKGVRCVSFSMVIFFGVLSVVLSAWCSVLAIDASRNGLSCLVVVQLIVCVGLWTVLSVYSTAASTVLFVHCKAFHGEDTAAFPIVDEELGPGYVPLTLD</sequence>
<evidence type="ECO:0000313" key="2">
    <source>
        <dbReference type="EMBL" id="EYU28812.1"/>
    </source>
</evidence>
<evidence type="ECO:0000256" key="1">
    <source>
        <dbReference type="SAM" id="Phobius"/>
    </source>
</evidence>
<accession>A0A022QJB5</accession>
<feature type="transmembrane region" description="Helical" evidence="1">
    <location>
        <begin position="209"/>
        <end position="231"/>
    </location>
</feature>
<evidence type="ECO:0000313" key="3">
    <source>
        <dbReference type="Proteomes" id="UP000030748"/>
    </source>
</evidence>
<feature type="transmembrane region" description="Helical" evidence="1">
    <location>
        <begin position="28"/>
        <end position="46"/>
    </location>
</feature>
<dbReference type="GO" id="GO:0016020">
    <property type="term" value="C:membrane"/>
    <property type="evidence" value="ECO:0000318"/>
    <property type="project" value="GO_Central"/>
</dbReference>
<evidence type="ECO:0008006" key="4">
    <source>
        <dbReference type="Google" id="ProtNLM"/>
    </source>
</evidence>
<keyword evidence="1" id="KW-1133">Transmembrane helix</keyword>
<feature type="transmembrane region" description="Helical" evidence="1">
    <location>
        <begin position="66"/>
        <end position="87"/>
    </location>
</feature>
<dbReference type="STRING" id="4155.A0A022QJB5"/>
<name>A0A022QJB5_ERYGU</name>
<organism evidence="2 3">
    <name type="scientific">Erythranthe guttata</name>
    <name type="common">Yellow monkey flower</name>
    <name type="synonym">Mimulus guttatus</name>
    <dbReference type="NCBI Taxonomy" id="4155"/>
    <lineage>
        <taxon>Eukaryota</taxon>
        <taxon>Viridiplantae</taxon>
        <taxon>Streptophyta</taxon>
        <taxon>Embryophyta</taxon>
        <taxon>Tracheophyta</taxon>
        <taxon>Spermatophyta</taxon>
        <taxon>Magnoliopsida</taxon>
        <taxon>eudicotyledons</taxon>
        <taxon>Gunneridae</taxon>
        <taxon>Pentapetalae</taxon>
        <taxon>asterids</taxon>
        <taxon>lamiids</taxon>
        <taxon>Lamiales</taxon>
        <taxon>Phrymaceae</taxon>
        <taxon>Erythranthe</taxon>
    </lineage>
</organism>
<feature type="transmembrane region" description="Helical" evidence="1">
    <location>
        <begin position="119"/>
        <end position="142"/>
    </location>
</feature>
<dbReference type="EMBL" id="KI631311">
    <property type="protein sequence ID" value="EYU28812.1"/>
    <property type="molecule type" value="Genomic_DNA"/>
</dbReference>
<dbReference type="OMA" id="RAIFRSH"/>
<dbReference type="PANTHER" id="PTHR33133">
    <property type="entry name" value="OS08G0107100 PROTEIN-RELATED"/>
    <property type="match status" value="1"/>
</dbReference>
<dbReference type="Proteomes" id="UP000030748">
    <property type="component" value="Unassembled WGS sequence"/>
</dbReference>